<dbReference type="PANTHER" id="PTHR18874">
    <property type="entry name" value="CMF/LEK/CENP CELL DIVISION-RELATED"/>
    <property type="match status" value="1"/>
</dbReference>
<dbReference type="GO" id="GO:0000775">
    <property type="term" value="C:chromosome, centromeric region"/>
    <property type="evidence" value="ECO:0007669"/>
    <property type="project" value="InterPro"/>
</dbReference>
<organism evidence="4 5">
    <name type="scientific">Bradyrhizobium lablabi</name>
    <dbReference type="NCBI Taxonomy" id="722472"/>
    <lineage>
        <taxon>Bacteria</taxon>
        <taxon>Pseudomonadati</taxon>
        <taxon>Pseudomonadota</taxon>
        <taxon>Alphaproteobacteria</taxon>
        <taxon>Hyphomicrobiales</taxon>
        <taxon>Nitrobacteraceae</taxon>
        <taxon>Bradyrhizobium</taxon>
    </lineage>
</organism>
<dbReference type="GO" id="GO:0000922">
    <property type="term" value="C:spindle pole"/>
    <property type="evidence" value="ECO:0007669"/>
    <property type="project" value="TreeGrafter"/>
</dbReference>
<accession>A0A1M6KBN7</accession>
<protein>
    <submittedName>
        <fullName evidence="4">Uncharacterized protein</fullName>
    </submittedName>
</protein>
<keyword evidence="3" id="KW-0812">Transmembrane</keyword>
<feature type="region of interest" description="Disordered" evidence="2">
    <location>
        <begin position="249"/>
        <end position="272"/>
    </location>
</feature>
<keyword evidence="1" id="KW-0175">Coiled coil</keyword>
<proteinExistence type="predicted"/>
<evidence type="ECO:0000313" key="4">
    <source>
        <dbReference type="EMBL" id="SHJ56386.1"/>
    </source>
</evidence>
<dbReference type="AlphaFoldDB" id="A0A1M6KBN7"/>
<sequence length="416" mass="45669">MATIRCHKCQHDNPAGRGFCQECGTRLVSAAPVPAPASAASDSDATDLERLKKLLAASERDVAKLEHDLETAKQDHEAAIAQATAQARREAEAWNAEESRLKQHLSESAQALAELEKKLETKHSEVADVATQHENRIKESQAAAERAIAVLKQEHDGVIQRLTADHQGLIAQKDKLFDVLKKDFDILRAKFANSAVAPPGGSKPDGAPSSPAKRQFSPLVMSIIAALFAGAGGAGGYFFHGTESGAPKADQSALVSETRDRLNQSEQSNRGLQDELRSLHEAYDNLNHDFKTAQEQLKSQPTTAGAGSSYDAQRQLSDAQETIKSLQQKQAATAADLEQSKQQMDAQEHTIARLNQELQDVRSQEAKPQETKPRETKSQESRESKPRPRRASDFESTIRNLEREYGRDVGIPWYAR</sequence>
<dbReference type="EMBL" id="LT670844">
    <property type="protein sequence ID" value="SHJ56386.1"/>
    <property type="molecule type" value="Genomic_DNA"/>
</dbReference>
<gene>
    <name evidence="4" type="ORF">SAMN05444159_0927</name>
</gene>
<dbReference type="Gene3D" id="1.10.287.1490">
    <property type="match status" value="1"/>
</dbReference>
<dbReference type="GO" id="GO:0008017">
    <property type="term" value="F:microtubule binding"/>
    <property type="evidence" value="ECO:0007669"/>
    <property type="project" value="InterPro"/>
</dbReference>
<dbReference type="Proteomes" id="UP000189935">
    <property type="component" value="Chromosome I"/>
</dbReference>
<keyword evidence="3" id="KW-1133">Transmembrane helix</keyword>
<feature type="region of interest" description="Disordered" evidence="2">
    <location>
        <begin position="295"/>
        <end position="324"/>
    </location>
</feature>
<evidence type="ECO:0000256" key="1">
    <source>
        <dbReference type="SAM" id="Coils"/>
    </source>
</evidence>
<dbReference type="PANTHER" id="PTHR18874:SF10">
    <property type="entry name" value="CENTROMERE PROTEIN F"/>
    <property type="match status" value="1"/>
</dbReference>
<dbReference type="OrthoDB" id="9788304at2"/>
<dbReference type="InterPro" id="IPR043513">
    <property type="entry name" value="Cenp-F"/>
</dbReference>
<evidence type="ECO:0000313" key="5">
    <source>
        <dbReference type="Proteomes" id="UP000189935"/>
    </source>
</evidence>
<name>A0A1M6KBN7_9BRAD</name>
<evidence type="ECO:0000256" key="3">
    <source>
        <dbReference type="SAM" id="Phobius"/>
    </source>
</evidence>
<feature type="compositionally biased region" description="Basic and acidic residues" evidence="2">
    <location>
        <begin position="359"/>
        <end position="393"/>
    </location>
</feature>
<keyword evidence="3" id="KW-0472">Membrane</keyword>
<dbReference type="RefSeq" id="WP_154071122.1">
    <property type="nucleotide sequence ID" value="NZ_LT670844.1"/>
</dbReference>
<evidence type="ECO:0000256" key="2">
    <source>
        <dbReference type="SAM" id="MobiDB-lite"/>
    </source>
</evidence>
<feature type="transmembrane region" description="Helical" evidence="3">
    <location>
        <begin position="219"/>
        <end position="239"/>
    </location>
</feature>
<reference evidence="4 5" key="1">
    <citation type="submission" date="2016-11" db="EMBL/GenBank/DDBJ databases">
        <authorList>
            <person name="Jaros S."/>
            <person name="Januszkiewicz K."/>
            <person name="Wedrychowicz H."/>
        </authorList>
    </citation>
    <scope>NUCLEOTIDE SEQUENCE [LARGE SCALE GENOMIC DNA]</scope>
    <source>
        <strain evidence="4 5">GAS499</strain>
    </source>
</reference>
<feature type="region of interest" description="Disordered" evidence="2">
    <location>
        <begin position="355"/>
        <end position="416"/>
    </location>
</feature>
<dbReference type="GO" id="GO:0070840">
    <property type="term" value="F:dynein complex binding"/>
    <property type="evidence" value="ECO:0007669"/>
    <property type="project" value="TreeGrafter"/>
</dbReference>
<feature type="coiled-coil region" evidence="1">
    <location>
        <begin position="48"/>
        <end position="132"/>
    </location>
</feature>